<sequence length="178" mass="20873">MLYSRDDKRYTEKKNKSERARRKKEDTARLRNIVDTALSVDPRIKRIKEEEKAAREAKKKAKTGSGAATPAAQNTKEEEEKKKAEEAAKKEEEEKVRCAILRCPWHRLNFPLVRRGLKLRKQRQQLRTRGRRLEELNVQGKSHRTFYLCPIVPTAMQYDRVSTAWVYTASSSCIRRTL</sequence>
<accession>A0A5C3N6B8</accession>
<dbReference type="STRING" id="5364.A0A5C3N6B8"/>
<name>A0A5C3N6B8_9AGAM</name>
<evidence type="ECO:0000313" key="4">
    <source>
        <dbReference type="Proteomes" id="UP000305948"/>
    </source>
</evidence>
<feature type="compositionally biased region" description="Basic and acidic residues" evidence="1">
    <location>
        <begin position="44"/>
        <end position="56"/>
    </location>
</feature>
<organism evidence="3 4">
    <name type="scientific">Heliocybe sulcata</name>
    <dbReference type="NCBI Taxonomy" id="5364"/>
    <lineage>
        <taxon>Eukaryota</taxon>
        <taxon>Fungi</taxon>
        <taxon>Dikarya</taxon>
        <taxon>Basidiomycota</taxon>
        <taxon>Agaricomycotina</taxon>
        <taxon>Agaricomycetes</taxon>
        <taxon>Gloeophyllales</taxon>
        <taxon>Gloeophyllaceae</taxon>
        <taxon>Heliocybe</taxon>
    </lineage>
</organism>
<dbReference type="EMBL" id="ML213508">
    <property type="protein sequence ID" value="TFK53244.1"/>
    <property type="molecule type" value="Genomic_DNA"/>
</dbReference>
<feature type="compositionally biased region" description="Basic and acidic residues" evidence="1">
    <location>
        <begin position="75"/>
        <end position="91"/>
    </location>
</feature>
<keyword evidence="4" id="KW-1185">Reference proteome</keyword>
<evidence type="ECO:0000259" key="2">
    <source>
        <dbReference type="Pfam" id="PF21884"/>
    </source>
</evidence>
<feature type="compositionally biased region" description="Low complexity" evidence="1">
    <location>
        <begin position="63"/>
        <end position="72"/>
    </location>
</feature>
<dbReference type="PANTHER" id="PTHR43999">
    <property type="entry name" value="DNAJ HOMOLOG SUBFAMILY C MEMBER 2"/>
    <property type="match status" value="1"/>
</dbReference>
<dbReference type="InterPro" id="IPR044634">
    <property type="entry name" value="Zuotin/DnaJC2"/>
</dbReference>
<dbReference type="GO" id="GO:0030544">
    <property type="term" value="F:Hsp70 protein binding"/>
    <property type="evidence" value="ECO:0007669"/>
    <property type="project" value="InterPro"/>
</dbReference>
<feature type="domain" description="Zuotin-like zuotin homology" evidence="2">
    <location>
        <begin position="4"/>
        <end position="45"/>
    </location>
</feature>
<dbReference type="AlphaFoldDB" id="A0A5C3N6B8"/>
<dbReference type="GO" id="GO:0005829">
    <property type="term" value="C:cytosol"/>
    <property type="evidence" value="ECO:0007669"/>
    <property type="project" value="TreeGrafter"/>
</dbReference>
<reference evidence="3 4" key="1">
    <citation type="journal article" date="2019" name="Nat. Ecol. Evol.">
        <title>Megaphylogeny resolves global patterns of mushroom evolution.</title>
        <authorList>
            <person name="Varga T."/>
            <person name="Krizsan K."/>
            <person name="Foldi C."/>
            <person name="Dima B."/>
            <person name="Sanchez-Garcia M."/>
            <person name="Sanchez-Ramirez S."/>
            <person name="Szollosi G.J."/>
            <person name="Szarkandi J.G."/>
            <person name="Papp V."/>
            <person name="Albert L."/>
            <person name="Andreopoulos W."/>
            <person name="Angelini C."/>
            <person name="Antonin V."/>
            <person name="Barry K.W."/>
            <person name="Bougher N.L."/>
            <person name="Buchanan P."/>
            <person name="Buyck B."/>
            <person name="Bense V."/>
            <person name="Catcheside P."/>
            <person name="Chovatia M."/>
            <person name="Cooper J."/>
            <person name="Damon W."/>
            <person name="Desjardin D."/>
            <person name="Finy P."/>
            <person name="Geml J."/>
            <person name="Haridas S."/>
            <person name="Hughes K."/>
            <person name="Justo A."/>
            <person name="Karasinski D."/>
            <person name="Kautmanova I."/>
            <person name="Kiss B."/>
            <person name="Kocsube S."/>
            <person name="Kotiranta H."/>
            <person name="LaButti K.M."/>
            <person name="Lechner B.E."/>
            <person name="Liimatainen K."/>
            <person name="Lipzen A."/>
            <person name="Lukacs Z."/>
            <person name="Mihaltcheva S."/>
            <person name="Morgado L.N."/>
            <person name="Niskanen T."/>
            <person name="Noordeloos M.E."/>
            <person name="Ohm R.A."/>
            <person name="Ortiz-Santana B."/>
            <person name="Ovrebo C."/>
            <person name="Racz N."/>
            <person name="Riley R."/>
            <person name="Savchenko A."/>
            <person name="Shiryaev A."/>
            <person name="Soop K."/>
            <person name="Spirin V."/>
            <person name="Szebenyi C."/>
            <person name="Tomsovsky M."/>
            <person name="Tulloss R.E."/>
            <person name="Uehling J."/>
            <person name="Grigoriev I.V."/>
            <person name="Vagvolgyi C."/>
            <person name="Papp T."/>
            <person name="Martin F.M."/>
            <person name="Miettinen O."/>
            <person name="Hibbett D.S."/>
            <person name="Nagy L.G."/>
        </authorList>
    </citation>
    <scope>NUCLEOTIDE SEQUENCE [LARGE SCALE GENOMIC DNA]</scope>
    <source>
        <strain evidence="3 4">OMC1185</strain>
    </source>
</reference>
<gene>
    <name evidence="3" type="ORF">OE88DRAFT_1358842</name>
</gene>
<dbReference type="GO" id="GO:0006450">
    <property type="term" value="P:regulation of translational fidelity"/>
    <property type="evidence" value="ECO:0007669"/>
    <property type="project" value="InterPro"/>
</dbReference>
<dbReference type="GO" id="GO:0051083">
    <property type="term" value="P:'de novo' cotranslational protein folding"/>
    <property type="evidence" value="ECO:0007669"/>
    <property type="project" value="InterPro"/>
</dbReference>
<protein>
    <recommendedName>
        <fullName evidence="2">Zuotin-like zuotin homology domain-containing protein</fullName>
    </recommendedName>
</protein>
<dbReference type="PANTHER" id="PTHR43999:SF1">
    <property type="entry name" value="DNAJ HOMOLOG SUBFAMILY C MEMBER 2"/>
    <property type="match status" value="1"/>
</dbReference>
<dbReference type="OrthoDB" id="1690618at2759"/>
<proteinExistence type="predicted"/>
<evidence type="ECO:0000313" key="3">
    <source>
        <dbReference type="EMBL" id="TFK53244.1"/>
    </source>
</evidence>
<dbReference type="Pfam" id="PF21884">
    <property type="entry name" value="ZUO1-like_ZHD"/>
    <property type="match status" value="1"/>
</dbReference>
<feature type="region of interest" description="Disordered" evidence="1">
    <location>
        <begin position="1"/>
        <end position="28"/>
    </location>
</feature>
<evidence type="ECO:0000256" key="1">
    <source>
        <dbReference type="SAM" id="MobiDB-lite"/>
    </source>
</evidence>
<dbReference type="GO" id="GO:0043022">
    <property type="term" value="F:ribosome binding"/>
    <property type="evidence" value="ECO:0007669"/>
    <property type="project" value="InterPro"/>
</dbReference>
<feature type="region of interest" description="Disordered" evidence="1">
    <location>
        <begin position="44"/>
        <end position="91"/>
    </location>
</feature>
<dbReference type="InterPro" id="IPR054076">
    <property type="entry name" value="ZUO1-like_ZHD"/>
</dbReference>
<dbReference type="Proteomes" id="UP000305948">
    <property type="component" value="Unassembled WGS sequence"/>
</dbReference>